<evidence type="ECO:0000313" key="1">
    <source>
        <dbReference type="EMBL" id="CAJ2647176.1"/>
    </source>
</evidence>
<proteinExistence type="predicted"/>
<reference evidence="1" key="1">
    <citation type="submission" date="2023-10" db="EMBL/GenBank/DDBJ databases">
        <authorList>
            <person name="Rodriguez Cubillos JULIANA M."/>
            <person name="De Vega J."/>
        </authorList>
    </citation>
    <scope>NUCLEOTIDE SEQUENCE</scope>
</reference>
<keyword evidence="2" id="KW-1185">Reference proteome</keyword>
<dbReference type="EMBL" id="CASHSV030000109">
    <property type="protein sequence ID" value="CAJ2647176.1"/>
    <property type="molecule type" value="Genomic_DNA"/>
</dbReference>
<accession>A0ACB0JT30</accession>
<evidence type="ECO:0000313" key="2">
    <source>
        <dbReference type="Proteomes" id="UP001177021"/>
    </source>
</evidence>
<comment type="caution">
    <text evidence="1">The sequence shown here is derived from an EMBL/GenBank/DDBJ whole genome shotgun (WGS) entry which is preliminary data.</text>
</comment>
<gene>
    <name evidence="1" type="ORF">MILVUS5_LOCUS15749</name>
</gene>
<sequence>MEPNSTIALDGAALNLKRKRDTRCVAHLTGSSAPTNLVIKQMRLVGSEGKPADFGSGISRSLVRYYLNYKKSGMPKRLMFYKNGEWFDYPKDVVNLVKKDFEIKKAAVEVELDGQDVVLDFLHMYSVDLKTGLQQPIAWIDEVGGCFFPEVFAGFDEEPNNLGEQEGGENHDANEPHEIKLHLSIEINGADESKLGEYSGESNVVAKDVEADSHDSMNKMGSKNVVAAIRQDQDVDLDAYTESAYGKLDVDSVQKMFLTGMTTLGVTNADIVEIYRSSGLSMQARLDLFQKQAEITKGVHGDANVRYAWLACSKEELSTMMEYGLGHKGLSASKCIYGFGVHLAAVSHPYACAPYFDVDENGIKHLVLCRVIMGNMELLRPGSGQLRPSGCEYDNGVDDIQCPKYYVVWNMNINTHIYPEFVVSFKAPLDAEGNGCSTESKKNGSGDSTVDTGKAASVPANTRRTPKSPWLPFRMLFAAIRNRVPLDAMFLIRAHYAQLTVCKVASIDAYVLNDEISLMYHAALVQSKKISRADFVMKLRLIVGDDLLRSAITNLQVKGPDGELNGANIKQE</sequence>
<protein>
    <submittedName>
        <fullName evidence="1">Uncharacterized protein</fullName>
    </submittedName>
</protein>
<organism evidence="1 2">
    <name type="scientific">Trifolium pratense</name>
    <name type="common">Red clover</name>
    <dbReference type="NCBI Taxonomy" id="57577"/>
    <lineage>
        <taxon>Eukaryota</taxon>
        <taxon>Viridiplantae</taxon>
        <taxon>Streptophyta</taxon>
        <taxon>Embryophyta</taxon>
        <taxon>Tracheophyta</taxon>
        <taxon>Spermatophyta</taxon>
        <taxon>Magnoliopsida</taxon>
        <taxon>eudicotyledons</taxon>
        <taxon>Gunneridae</taxon>
        <taxon>Pentapetalae</taxon>
        <taxon>rosids</taxon>
        <taxon>fabids</taxon>
        <taxon>Fabales</taxon>
        <taxon>Fabaceae</taxon>
        <taxon>Papilionoideae</taxon>
        <taxon>50 kb inversion clade</taxon>
        <taxon>NPAAA clade</taxon>
        <taxon>Hologalegina</taxon>
        <taxon>IRL clade</taxon>
        <taxon>Trifolieae</taxon>
        <taxon>Trifolium</taxon>
    </lineage>
</organism>
<name>A0ACB0JT30_TRIPR</name>
<dbReference type="Proteomes" id="UP001177021">
    <property type="component" value="Unassembled WGS sequence"/>
</dbReference>